<dbReference type="Proteomes" id="UP000054567">
    <property type="component" value="Unassembled WGS sequence"/>
</dbReference>
<reference evidence="1 2" key="1">
    <citation type="submission" date="2007-06" db="EMBL/GenBank/DDBJ databases">
        <title>The Genome Sequence of Coccidioides posadasii RMSCC_3488.</title>
        <authorList>
            <consortium name="Coccidioides Genome Resources Consortium"/>
            <consortium name="The Broad Institute Genome Sequencing Platform"/>
            <person name="Henn M.R."/>
            <person name="Sykes S."/>
            <person name="Young S."/>
            <person name="Jaffe D."/>
            <person name="Berlin A."/>
            <person name="Alvarez P."/>
            <person name="Butler J."/>
            <person name="Gnerre S."/>
            <person name="Grabherr M."/>
            <person name="Mauceli E."/>
            <person name="Brockman W."/>
            <person name="Kodira C."/>
            <person name="Alvarado L."/>
            <person name="Zeng Q."/>
            <person name="Crawford M."/>
            <person name="Antoine C."/>
            <person name="Devon K."/>
            <person name="Galgiani J."/>
            <person name="Orsborn K."/>
            <person name="Lewis M.L."/>
            <person name="Nusbaum C."/>
            <person name="Galagan J."/>
            <person name="Birren B."/>
        </authorList>
    </citation>
    <scope>NUCLEOTIDE SEQUENCE [LARGE SCALE GENOMIC DNA]</scope>
    <source>
        <strain evidence="1 2">RMSCC 3488</strain>
    </source>
</reference>
<reference evidence="2" key="2">
    <citation type="journal article" date="2009" name="Genome Res.">
        <title>Comparative genomic analyses of the human fungal pathogens Coccidioides and their relatives.</title>
        <authorList>
            <person name="Sharpton T.J."/>
            <person name="Stajich J.E."/>
            <person name="Rounsley S.D."/>
            <person name="Gardner M.J."/>
            <person name="Wortman J.R."/>
            <person name="Jordar V.S."/>
            <person name="Maiti R."/>
            <person name="Kodira C.D."/>
            <person name="Neafsey D.E."/>
            <person name="Zeng Q."/>
            <person name="Hung C.-Y."/>
            <person name="McMahan C."/>
            <person name="Muszewska A."/>
            <person name="Grynberg M."/>
            <person name="Mandel M.A."/>
            <person name="Kellner E.M."/>
            <person name="Barker B.M."/>
            <person name="Galgiani J.N."/>
            <person name="Orbach M.J."/>
            <person name="Kirkland T.N."/>
            <person name="Cole G.T."/>
            <person name="Henn M.R."/>
            <person name="Birren B.W."/>
            <person name="Taylor J.W."/>
        </authorList>
    </citation>
    <scope>NUCLEOTIDE SEQUENCE [LARGE SCALE GENOMIC DNA]</scope>
    <source>
        <strain evidence="2">RMSCC 3488</strain>
    </source>
</reference>
<dbReference type="AlphaFoldDB" id="A0A0J6I8M5"/>
<sequence length="137" mass="15190">MLCGVCFSHAIAHSSEDQTCPGQMYAGAEWKLSRQQQVVVDSLNECAALLPRGSLPDESSNSWYARHEPDPRRSIAKTDSLIVDQASNLFLDSPILFNSSYYFLLLLAQNSGKYWLEESVAWGRSRKCSGALADAEN</sequence>
<accession>A0A0J6I8M5</accession>
<protein>
    <submittedName>
        <fullName evidence="1">Uncharacterized protein</fullName>
    </submittedName>
</protein>
<gene>
    <name evidence="1" type="ORF">CPAG_04205</name>
</gene>
<evidence type="ECO:0000313" key="2">
    <source>
        <dbReference type="Proteomes" id="UP000054567"/>
    </source>
</evidence>
<proteinExistence type="predicted"/>
<organism evidence="1 2">
    <name type="scientific">Coccidioides posadasii RMSCC 3488</name>
    <dbReference type="NCBI Taxonomy" id="454284"/>
    <lineage>
        <taxon>Eukaryota</taxon>
        <taxon>Fungi</taxon>
        <taxon>Dikarya</taxon>
        <taxon>Ascomycota</taxon>
        <taxon>Pezizomycotina</taxon>
        <taxon>Eurotiomycetes</taxon>
        <taxon>Eurotiomycetidae</taxon>
        <taxon>Onygenales</taxon>
        <taxon>Onygenaceae</taxon>
        <taxon>Coccidioides</taxon>
    </lineage>
</organism>
<reference evidence="2" key="3">
    <citation type="journal article" date="2010" name="Genome Res.">
        <title>Population genomic sequencing of Coccidioides fungi reveals recent hybridization and transposon control.</title>
        <authorList>
            <person name="Neafsey D.E."/>
            <person name="Barker B.M."/>
            <person name="Sharpton T.J."/>
            <person name="Stajich J.E."/>
            <person name="Park D.J."/>
            <person name="Whiston E."/>
            <person name="Hung C.-Y."/>
            <person name="McMahan C."/>
            <person name="White J."/>
            <person name="Sykes S."/>
            <person name="Heiman D."/>
            <person name="Young S."/>
            <person name="Zeng Q."/>
            <person name="Abouelleil A."/>
            <person name="Aftuck L."/>
            <person name="Bessette D."/>
            <person name="Brown A."/>
            <person name="FitzGerald M."/>
            <person name="Lui A."/>
            <person name="Macdonald J.P."/>
            <person name="Priest M."/>
            <person name="Orbach M.J."/>
            <person name="Galgiani J.N."/>
            <person name="Kirkland T.N."/>
            <person name="Cole G.T."/>
            <person name="Birren B.W."/>
            <person name="Henn M.R."/>
            <person name="Taylor J.W."/>
            <person name="Rounsley S.D."/>
        </authorList>
    </citation>
    <scope>NUCLEOTIDE SEQUENCE [LARGE SCALE GENOMIC DNA]</scope>
    <source>
        <strain evidence="2">RMSCC 3488</strain>
    </source>
</reference>
<name>A0A0J6I8M5_COCPO</name>
<dbReference type="EMBL" id="DS268110">
    <property type="protein sequence ID" value="KMM67872.1"/>
    <property type="molecule type" value="Genomic_DNA"/>
</dbReference>
<dbReference type="VEuPathDB" id="FungiDB:CPAG_04205"/>
<evidence type="ECO:0000313" key="1">
    <source>
        <dbReference type="EMBL" id="KMM67872.1"/>
    </source>
</evidence>